<feature type="transmembrane region" description="Helical" evidence="9">
    <location>
        <begin position="26"/>
        <end position="44"/>
    </location>
</feature>
<feature type="transmembrane region" description="Helical" evidence="9">
    <location>
        <begin position="399"/>
        <end position="422"/>
    </location>
</feature>
<evidence type="ECO:0000256" key="7">
    <source>
        <dbReference type="ARBA" id="ARBA00023065"/>
    </source>
</evidence>
<keyword evidence="11" id="KW-1185">Reference proteome</keyword>
<name>A0A369CNU0_9GAMM</name>
<dbReference type="InterPro" id="IPR003445">
    <property type="entry name" value="Cat_transpt"/>
</dbReference>
<comment type="caution">
    <text evidence="10">The sequence shown here is derived from an EMBL/GenBank/DDBJ whole genome shotgun (WGS) entry which is preliminary data.</text>
</comment>
<dbReference type="Pfam" id="PF02386">
    <property type="entry name" value="TrkH"/>
    <property type="match status" value="1"/>
</dbReference>
<dbReference type="OrthoDB" id="9810952at2"/>
<evidence type="ECO:0000256" key="3">
    <source>
        <dbReference type="ARBA" id="ARBA00022448"/>
    </source>
</evidence>
<feature type="transmembrane region" description="Helical" evidence="9">
    <location>
        <begin position="342"/>
        <end position="367"/>
    </location>
</feature>
<keyword evidence="4" id="KW-1003">Cell membrane</keyword>
<feature type="transmembrane region" description="Helical" evidence="9">
    <location>
        <begin position="50"/>
        <end position="70"/>
    </location>
</feature>
<keyword evidence="3" id="KW-0813">Transport</keyword>
<dbReference type="PANTHER" id="PTHR32024">
    <property type="entry name" value="TRK SYSTEM POTASSIUM UPTAKE PROTEIN TRKG-RELATED"/>
    <property type="match status" value="1"/>
</dbReference>
<feature type="transmembrane region" description="Helical" evidence="9">
    <location>
        <begin position="191"/>
        <end position="224"/>
    </location>
</feature>
<feature type="transmembrane region" description="Helical" evidence="9">
    <location>
        <begin position="82"/>
        <end position="101"/>
    </location>
</feature>
<keyword evidence="5 9" id="KW-0812">Transmembrane</keyword>
<evidence type="ECO:0000313" key="11">
    <source>
        <dbReference type="Proteomes" id="UP000252707"/>
    </source>
</evidence>
<keyword evidence="6 9" id="KW-1133">Transmembrane helix</keyword>
<dbReference type="EMBL" id="QPJY01000001">
    <property type="protein sequence ID" value="RCX33544.1"/>
    <property type="molecule type" value="Genomic_DNA"/>
</dbReference>
<dbReference type="RefSeq" id="WP_114278370.1">
    <property type="nucleotide sequence ID" value="NZ_QPJY01000001.1"/>
</dbReference>
<feature type="transmembrane region" description="Helical" evidence="9">
    <location>
        <begin position="428"/>
        <end position="449"/>
    </location>
</feature>
<keyword evidence="7" id="KW-0406">Ion transport</keyword>
<comment type="subcellular location">
    <subcellularLocation>
        <location evidence="1">Cell membrane</location>
        <topology evidence="1">Multi-pass membrane protein</topology>
    </subcellularLocation>
</comment>
<dbReference type="GO" id="GO:0008324">
    <property type="term" value="F:monoatomic cation transmembrane transporter activity"/>
    <property type="evidence" value="ECO:0007669"/>
    <property type="project" value="InterPro"/>
</dbReference>
<evidence type="ECO:0000256" key="4">
    <source>
        <dbReference type="ARBA" id="ARBA00022475"/>
    </source>
</evidence>
<sequence length="486" mass="51323">MAYEDRLEPLSFAVRPRVVLKYTGQLGLALAALTLVPLGVAAGYEDWPMAWRLALVVTLLTVAGVPLGRLRSPRTIQTNEALVVTALVFLVAPLAMSWPMAATGIPYLDALFEAVSGVTTTGLTTLASVAERPPAFLFTRAWMQWYGGLGFVVLSLALLIGPGVAARRLANISGEGEDLIGNTRGHARRVLTVYLAFTVAGIALLWALGLAPFAAVVHTLAAVSTGGYSSFDGSLAGLGVSTQWAVTLLSLAGAVALSTWYRAARGGPAALADDLQLRALLLAALAVTVVLALFMLRSGQSWSEVVRHAPLLALSAQTTTGFASLDVGALDPAARLTLAGSMLVGGGVGSTAGGFKILRLLILLRLLQILLNRTRLVEHAVVEYRLGETRIEPEEGLRALLVVVLYIGVVALSWLPFAAAGYDPLNALFEVVSATATVGLSTGITALELDPWLKGVLCLDMLLGRLEVLALLVVLYPRTWFGRRND</sequence>
<organism evidence="10 11">
    <name type="scientific">Thioalbus denitrificans</name>
    <dbReference type="NCBI Taxonomy" id="547122"/>
    <lineage>
        <taxon>Bacteria</taxon>
        <taxon>Pseudomonadati</taxon>
        <taxon>Pseudomonadota</taxon>
        <taxon>Gammaproteobacteria</taxon>
        <taxon>Chromatiales</taxon>
        <taxon>Ectothiorhodospiraceae</taxon>
        <taxon>Thioalbus</taxon>
    </lineage>
</organism>
<dbReference type="PANTHER" id="PTHR32024:SF2">
    <property type="entry name" value="TRK SYSTEM POTASSIUM UPTAKE PROTEIN TRKG-RELATED"/>
    <property type="match status" value="1"/>
</dbReference>
<reference evidence="10 11" key="1">
    <citation type="submission" date="2018-07" db="EMBL/GenBank/DDBJ databases">
        <title>Genomic Encyclopedia of Type Strains, Phase IV (KMG-IV): sequencing the most valuable type-strain genomes for metagenomic binning, comparative biology and taxonomic classification.</title>
        <authorList>
            <person name="Goeker M."/>
        </authorList>
    </citation>
    <scope>NUCLEOTIDE SEQUENCE [LARGE SCALE GENOMIC DNA]</scope>
    <source>
        <strain evidence="10 11">DSM 26407</strain>
    </source>
</reference>
<dbReference type="Proteomes" id="UP000252707">
    <property type="component" value="Unassembled WGS sequence"/>
</dbReference>
<feature type="transmembrane region" description="Helical" evidence="9">
    <location>
        <begin position="456"/>
        <end position="476"/>
    </location>
</feature>
<accession>A0A369CNU0</accession>
<protein>
    <submittedName>
        <fullName evidence="10">Trk system potassium uptake protein TrkH</fullName>
    </submittedName>
</protein>
<feature type="transmembrane region" description="Helical" evidence="9">
    <location>
        <begin position="244"/>
        <end position="263"/>
    </location>
</feature>
<comment type="similarity">
    <text evidence="2">Belongs to the TrkH potassium transport family.</text>
</comment>
<feature type="transmembrane region" description="Helical" evidence="9">
    <location>
        <begin position="275"/>
        <end position="296"/>
    </location>
</feature>
<keyword evidence="8 9" id="KW-0472">Membrane</keyword>
<evidence type="ECO:0000256" key="1">
    <source>
        <dbReference type="ARBA" id="ARBA00004651"/>
    </source>
</evidence>
<evidence type="ECO:0000256" key="6">
    <source>
        <dbReference type="ARBA" id="ARBA00022989"/>
    </source>
</evidence>
<dbReference type="GO" id="GO:0030001">
    <property type="term" value="P:metal ion transport"/>
    <property type="evidence" value="ECO:0007669"/>
    <property type="project" value="UniProtKB-ARBA"/>
</dbReference>
<feature type="transmembrane region" description="Helical" evidence="9">
    <location>
        <begin position="145"/>
        <end position="170"/>
    </location>
</feature>
<evidence type="ECO:0000256" key="8">
    <source>
        <dbReference type="ARBA" id="ARBA00023136"/>
    </source>
</evidence>
<dbReference type="GO" id="GO:0005886">
    <property type="term" value="C:plasma membrane"/>
    <property type="evidence" value="ECO:0007669"/>
    <property type="project" value="UniProtKB-SubCell"/>
</dbReference>
<proteinExistence type="inferred from homology"/>
<dbReference type="AlphaFoldDB" id="A0A369CNU0"/>
<evidence type="ECO:0000256" key="9">
    <source>
        <dbReference type="SAM" id="Phobius"/>
    </source>
</evidence>
<gene>
    <name evidence="10" type="ORF">DFQ59_101849</name>
</gene>
<evidence type="ECO:0000256" key="2">
    <source>
        <dbReference type="ARBA" id="ARBA00009137"/>
    </source>
</evidence>
<evidence type="ECO:0000313" key="10">
    <source>
        <dbReference type="EMBL" id="RCX33544.1"/>
    </source>
</evidence>
<evidence type="ECO:0000256" key="5">
    <source>
        <dbReference type="ARBA" id="ARBA00022692"/>
    </source>
</evidence>